<evidence type="ECO:0000256" key="1">
    <source>
        <dbReference type="ARBA" id="ARBA00004141"/>
    </source>
</evidence>
<feature type="transmembrane region" description="Helical" evidence="13">
    <location>
        <begin position="93"/>
        <end position="114"/>
    </location>
</feature>
<proteinExistence type="inferred from homology"/>
<gene>
    <name evidence="14" type="ORF">AB7P39_01995</name>
</gene>
<dbReference type="PANTHER" id="PTHR31462">
    <property type="entry name" value="ENDOSOMAL/LYSOSOMAL POTASSIUM CHANNEL TMEM175"/>
    <property type="match status" value="1"/>
</dbReference>
<keyword evidence="4" id="KW-0633">Potassium transport</keyword>
<accession>A0ABV5ENS9</accession>
<evidence type="ECO:0000256" key="5">
    <source>
        <dbReference type="ARBA" id="ARBA00022692"/>
    </source>
</evidence>
<evidence type="ECO:0000256" key="9">
    <source>
        <dbReference type="ARBA" id="ARBA00023065"/>
    </source>
</evidence>
<evidence type="ECO:0000256" key="6">
    <source>
        <dbReference type="ARBA" id="ARBA00022826"/>
    </source>
</evidence>
<protein>
    <submittedName>
        <fullName evidence="14">TMEM175 family protein</fullName>
    </submittedName>
</protein>
<dbReference type="RefSeq" id="WP_378716202.1">
    <property type="nucleotide sequence ID" value="NZ_JBHLHV010000001.1"/>
</dbReference>
<feature type="transmembrane region" description="Helical" evidence="13">
    <location>
        <begin position="168"/>
        <end position="197"/>
    </location>
</feature>
<evidence type="ECO:0000313" key="14">
    <source>
        <dbReference type="EMBL" id="MFB8891610.1"/>
    </source>
</evidence>
<keyword evidence="10 13" id="KW-0472">Membrane</keyword>
<evidence type="ECO:0000313" key="15">
    <source>
        <dbReference type="Proteomes" id="UP001589643"/>
    </source>
</evidence>
<keyword evidence="3" id="KW-0813">Transport</keyword>
<evidence type="ECO:0000256" key="10">
    <source>
        <dbReference type="ARBA" id="ARBA00023136"/>
    </source>
</evidence>
<keyword evidence="11" id="KW-0407">Ion channel</keyword>
<feature type="transmembrane region" description="Helical" evidence="13">
    <location>
        <begin position="126"/>
        <end position="147"/>
    </location>
</feature>
<name>A0ABV5ENS9_9MICO</name>
<dbReference type="Proteomes" id="UP001589643">
    <property type="component" value="Unassembled WGS sequence"/>
</dbReference>
<keyword evidence="7" id="KW-0630">Potassium</keyword>
<evidence type="ECO:0000256" key="4">
    <source>
        <dbReference type="ARBA" id="ARBA00022538"/>
    </source>
</evidence>
<comment type="subcellular location">
    <subcellularLocation>
        <location evidence="1">Membrane</location>
        <topology evidence="1">Multi-pass membrane protein</topology>
    </subcellularLocation>
</comment>
<sequence>MSDDVAPEPGIRGLSAERTKAFVDAVVAIAMTLLILPLMESVGESAGHDHTTWEWLVDQRDQLQSFLISFVLIAMFWMLHHRLFVSVQRITPGLMWITVAWMLTIVWMPVVTALTGQVADDALQKVLYIGTLVVTSAILLVTRVYLARHPDLHRASRDDLRLGMSIDVSMIVLFLVALAVALVLPAVGYLGLFVMFLTGTVQKLTARILR</sequence>
<evidence type="ECO:0000256" key="7">
    <source>
        <dbReference type="ARBA" id="ARBA00022958"/>
    </source>
</evidence>
<keyword evidence="6" id="KW-0631">Potassium channel</keyword>
<dbReference type="EMBL" id="JBHLHV010000001">
    <property type="protein sequence ID" value="MFB8891610.1"/>
    <property type="molecule type" value="Genomic_DNA"/>
</dbReference>
<comment type="catalytic activity">
    <reaction evidence="12">
        <text>K(+)(in) = K(+)(out)</text>
        <dbReference type="Rhea" id="RHEA:29463"/>
        <dbReference type="ChEBI" id="CHEBI:29103"/>
    </reaction>
</comment>
<keyword evidence="8 13" id="KW-1133">Transmembrane helix</keyword>
<keyword evidence="9" id="KW-0406">Ion transport</keyword>
<evidence type="ECO:0000256" key="13">
    <source>
        <dbReference type="SAM" id="Phobius"/>
    </source>
</evidence>
<organism evidence="14 15">
    <name type="scientific">Microbacterium plantarum</name>
    <dbReference type="NCBI Taxonomy" id="1816425"/>
    <lineage>
        <taxon>Bacteria</taxon>
        <taxon>Bacillati</taxon>
        <taxon>Actinomycetota</taxon>
        <taxon>Actinomycetes</taxon>
        <taxon>Micrococcales</taxon>
        <taxon>Microbacteriaceae</taxon>
        <taxon>Microbacterium</taxon>
    </lineage>
</organism>
<feature type="transmembrane region" description="Helical" evidence="13">
    <location>
        <begin position="63"/>
        <end position="81"/>
    </location>
</feature>
<evidence type="ECO:0000256" key="3">
    <source>
        <dbReference type="ARBA" id="ARBA00022448"/>
    </source>
</evidence>
<keyword evidence="15" id="KW-1185">Reference proteome</keyword>
<comment type="similarity">
    <text evidence="2">Belongs to the TMEM175 family.</text>
</comment>
<dbReference type="Pfam" id="PF06736">
    <property type="entry name" value="TMEM175"/>
    <property type="match status" value="1"/>
</dbReference>
<feature type="transmembrane region" description="Helical" evidence="13">
    <location>
        <begin position="21"/>
        <end position="39"/>
    </location>
</feature>
<dbReference type="InterPro" id="IPR010617">
    <property type="entry name" value="TMEM175-like"/>
</dbReference>
<comment type="caution">
    <text evidence="14">The sequence shown here is derived from an EMBL/GenBank/DDBJ whole genome shotgun (WGS) entry which is preliminary data.</text>
</comment>
<evidence type="ECO:0000256" key="11">
    <source>
        <dbReference type="ARBA" id="ARBA00023303"/>
    </source>
</evidence>
<evidence type="ECO:0000256" key="8">
    <source>
        <dbReference type="ARBA" id="ARBA00022989"/>
    </source>
</evidence>
<evidence type="ECO:0000256" key="2">
    <source>
        <dbReference type="ARBA" id="ARBA00006920"/>
    </source>
</evidence>
<keyword evidence="5 13" id="KW-0812">Transmembrane</keyword>
<reference evidence="14 15" key="1">
    <citation type="submission" date="2024-08" db="EMBL/GenBank/DDBJ databases">
        <title>Heavy metals resistant antinobacteria isolated from wastewater.</title>
        <authorList>
            <person name="Roman Ponce B."/>
            <person name="Blanco Mercado M.A."/>
            <person name="Avila Aldana I.N."/>
            <person name="Morales Arrieta S."/>
        </authorList>
    </citation>
    <scope>NUCLEOTIDE SEQUENCE [LARGE SCALE GENOMIC DNA]</scope>
    <source>
        <strain evidence="15">sma-1</strain>
    </source>
</reference>
<dbReference type="PANTHER" id="PTHR31462:SF5">
    <property type="entry name" value="ENDOSOMAL_LYSOSOMAL PROTON CHANNEL TMEM175"/>
    <property type="match status" value="1"/>
</dbReference>
<evidence type="ECO:0000256" key="12">
    <source>
        <dbReference type="ARBA" id="ARBA00034430"/>
    </source>
</evidence>